<dbReference type="OrthoDB" id="10251242at2759"/>
<dbReference type="SUPFAM" id="SSF53335">
    <property type="entry name" value="S-adenosyl-L-methionine-dependent methyltransferases"/>
    <property type="match status" value="1"/>
</dbReference>
<dbReference type="PANTHER" id="PTHR10509:SF14">
    <property type="entry name" value="CAFFEOYL-COA O-METHYLTRANSFERASE 3-RELATED"/>
    <property type="match status" value="1"/>
</dbReference>
<evidence type="ECO:0000256" key="3">
    <source>
        <dbReference type="ARBA" id="ARBA00022691"/>
    </source>
</evidence>
<dbReference type="Pfam" id="PF01596">
    <property type="entry name" value="Methyltransf_3"/>
    <property type="match status" value="1"/>
</dbReference>
<evidence type="ECO:0000256" key="4">
    <source>
        <dbReference type="ARBA" id="ARBA00023453"/>
    </source>
</evidence>
<accession>A0A9P5XP96</accession>
<gene>
    <name evidence="5" type="ORF">P691DRAFT_61964</name>
</gene>
<comment type="caution">
    <text evidence="5">The sequence shown here is derived from an EMBL/GenBank/DDBJ whole genome shotgun (WGS) entry which is preliminary data.</text>
</comment>
<comment type="similarity">
    <text evidence="4">Belongs to the class I-like SAM-binding methyltransferase superfamily. Cation-dependent O-methyltransferase family.</text>
</comment>
<dbReference type="AlphaFoldDB" id="A0A9P5XP96"/>
<dbReference type="InterPro" id="IPR002935">
    <property type="entry name" value="SAM_O-MeTrfase"/>
</dbReference>
<keyword evidence="2" id="KW-0808">Transferase</keyword>
<evidence type="ECO:0000256" key="2">
    <source>
        <dbReference type="ARBA" id="ARBA00022679"/>
    </source>
</evidence>
<evidence type="ECO:0000256" key="1">
    <source>
        <dbReference type="ARBA" id="ARBA00022603"/>
    </source>
</evidence>
<evidence type="ECO:0000313" key="5">
    <source>
        <dbReference type="EMBL" id="KAF9453341.1"/>
    </source>
</evidence>
<sequence length="227" mass="24837">MSRQAHKETSIDDWNRSDNYFNSFLLPDDPTLDATARNNNQRGLPDIAVSAAQGKFLNLLLRSTGAKRVLEVGTLGGYSTIWLARALPNDGKVVTLELSEKHAEAATENIANAGLTSKVEVIVGRAVDTLATLDPSPPFDLVFIDADKPSNLEYFIHAKRLVRSGGIIIVDNVARYGRVSDPEYTDANVEGVRRLLDAIKDDKDVEATVVQTVGAKGYDGFLYAFRK</sequence>
<keyword evidence="1" id="KW-0489">Methyltransferase</keyword>
<dbReference type="CDD" id="cd02440">
    <property type="entry name" value="AdoMet_MTases"/>
    <property type="match status" value="1"/>
</dbReference>
<dbReference type="GO" id="GO:0008757">
    <property type="term" value="F:S-adenosylmethionine-dependent methyltransferase activity"/>
    <property type="evidence" value="ECO:0007669"/>
    <property type="project" value="TreeGrafter"/>
</dbReference>
<name>A0A9P5XP96_9AGAR</name>
<reference evidence="5" key="1">
    <citation type="submission" date="2020-11" db="EMBL/GenBank/DDBJ databases">
        <authorList>
            <consortium name="DOE Joint Genome Institute"/>
            <person name="Ahrendt S."/>
            <person name="Riley R."/>
            <person name="Andreopoulos W."/>
            <person name="Labutti K."/>
            <person name="Pangilinan J."/>
            <person name="Ruiz-Duenas F.J."/>
            <person name="Barrasa J.M."/>
            <person name="Sanchez-Garcia M."/>
            <person name="Camarero S."/>
            <person name="Miyauchi S."/>
            <person name="Serrano A."/>
            <person name="Linde D."/>
            <person name="Babiker R."/>
            <person name="Drula E."/>
            <person name="Ayuso-Fernandez I."/>
            <person name="Pacheco R."/>
            <person name="Padilla G."/>
            <person name="Ferreira P."/>
            <person name="Barriuso J."/>
            <person name="Kellner H."/>
            <person name="Castanera R."/>
            <person name="Alfaro M."/>
            <person name="Ramirez L."/>
            <person name="Pisabarro A.G."/>
            <person name="Kuo A."/>
            <person name="Tritt A."/>
            <person name="Lipzen A."/>
            <person name="He G."/>
            <person name="Yan M."/>
            <person name="Ng V."/>
            <person name="Cullen D."/>
            <person name="Martin F."/>
            <person name="Rosso M.-N."/>
            <person name="Henrissat B."/>
            <person name="Hibbett D."/>
            <person name="Martinez A.T."/>
            <person name="Grigoriev I.V."/>
        </authorList>
    </citation>
    <scope>NUCLEOTIDE SEQUENCE</scope>
    <source>
        <strain evidence="5">MF-IS2</strain>
    </source>
</reference>
<protein>
    <submittedName>
        <fullName evidence="5">O-methyltransferase family 3 protein</fullName>
    </submittedName>
</protein>
<dbReference type="Gene3D" id="3.40.50.150">
    <property type="entry name" value="Vaccinia Virus protein VP39"/>
    <property type="match status" value="1"/>
</dbReference>
<dbReference type="GO" id="GO:0032259">
    <property type="term" value="P:methylation"/>
    <property type="evidence" value="ECO:0007669"/>
    <property type="project" value="UniProtKB-KW"/>
</dbReference>
<dbReference type="Proteomes" id="UP000807342">
    <property type="component" value="Unassembled WGS sequence"/>
</dbReference>
<keyword evidence="3" id="KW-0949">S-adenosyl-L-methionine</keyword>
<proteinExistence type="inferred from homology"/>
<dbReference type="GO" id="GO:0008171">
    <property type="term" value="F:O-methyltransferase activity"/>
    <property type="evidence" value="ECO:0007669"/>
    <property type="project" value="InterPro"/>
</dbReference>
<dbReference type="PROSITE" id="PS51682">
    <property type="entry name" value="SAM_OMT_I"/>
    <property type="match status" value="1"/>
</dbReference>
<dbReference type="PANTHER" id="PTHR10509">
    <property type="entry name" value="O-METHYLTRANSFERASE-RELATED"/>
    <property type="match status" value="1"/>
</dbReference>
<organism evidence="5 6">
    <name type="scientific">Macrolepiota fuliginosa MF-IS2</name>
    <dbReference type="NCBI Taxonomy" id="1400762"/>
    <lineage>
        <taxon>Eukaryota</taxon>
        <taxon>Fungi</taxon>
        <taxon>Dikarya</taxon>
        <taxon>Basidiomycota</taxon>
        <taxon>Agaricomycotina</taxon>
        <taxon>Agaricomycetes</taxon>
        <taxon>Agaricomycetidae</taxon>
        <taxon>Agaricales</taxon>
        <taxon>Agaricineae</taxon>
        <taxon>Agaricaceae</taxon>
        <taxon>Macrolepiota</taxon>
    </lineage>
</organism>
<keyword evidence="6" id="KW-1185">Reference proteome</keyword>
<dbReference type="InterPro" id="IPR050362">
    <property type="entry name" value="Cation-dep_OMT"/>
</dbReference>
<evidence type="ECO:0000313" key="6">
    <source>
        <dbReference type="Proteomes" id="UP000807342"/>
    </source>
</evidence>
<dbReference type="EMBL" id="MU151062">
    <property type="protein sequence ID" value="KAF9453341.1"/>
    <property type="molecule type" value="Genomic_DNA"/>
</dbReference>
<dbReference type="InterPro" id="IPR029063">
    <property type="entry name" value="SAM-dependent_MTases_sf"/>
</dbReference>